<reference evidence="2" key="1">
    <citation type="submission" date="2022-11" db="UniProtKB">
        <authorList>
            <consortium name="WormBaseParasite"/>
        </authorList>
    </citation>
    <scope>IDENTIFICATION</scope>
</reference>
<name>A0AC34GR22_9BILA</name>
<sequence>MMKKKHSQCFNCHAYRHTLKECKFRVCIFCLQPNYRRSHHCNRGIVKNFGFTTIGAYQTYVRSLLVGEDYEAVLVRLQQERNVQLELFVPLQEEAQPIPVPQSSRGNYEQSAAAQMIPQQKVQIKFEAIKTETPFEVHGAAHASQHGQDQVVQEPQGTTPTTSIPYWKRDCYCTSFCSICSPSTTE</sequence>
<evidence type="ECO:0000313" key="1">
    <source>
        <dbReference type="Proteomes" id="UP000887579"/>
    </source>
</evidence>
<organism evidence="1 2">
    <name type="scientific">Panagrolaimus sp. ES5</name>
    <dbReference type="NCBI Taxonomy" id="591445"/>
    <lineage>
        <taxon>Eukaryota</taxon>
        <taxon>Metazoa</taxon>
        <taxon>Ecdysozoa</taxon>
        <taxon>Nematoda</taxon>
        <taxon>Chromadorea</taxon>
        <taxon>Rhabditida</taxon>
        <taxon>Tylenchina</taxon>
        <taxon>Panagrolaimomorpha</taxon>
        <taxon>Panagrolaimoidea</taxon>
        <taxon>Panagrolaimidae</taxon>
        <taxon>Panagrolaimus</taxon>
    </lineage>
</organism>
<dbReference type="WBParaSite" id="ES5_v2.g696.t1">
    <property type="protein sequence ID" value="ES5_v2.g696.t1"/>
    <property type="gene ID" value="ES5_v2.g696"/>
</dbReference>
<protein>
    <submittedName>
        <fullName evidence="2">Uncharacterized protein</fullName>
    </submittedName>
</protein>
<dbReference type="Proteomes" id="UP000887579">
    <property type="component" value="Unplaced"/>
</dbReference>
<proteinExistence type="predicted"/>
<accession>A0AC34GR22</accession>
<evidence type="ECO:0000313" key="2">
    <source>
        <dbReference type="WBParaSite" id="ES5_v2.g696.t1"/>
    </source>
</evidence>